<name>A0A1J0GVA2_9CAUD</name>
<sequence length="77" mass="8934">MLKLIKDLDDPDLTWIVVSDKTRGKWSTTIEKALESHTFHVHNRDYRGEDPNIQLNIETVAEGDSLNELKLEMLLNE</sequence>
<evidence type="ECO:0000313" key="1">
    <source>
        <dbReference type="EMBL" id="APC46099.1"/>
    </source>
</evidence>
<reference evidence="1 2" key="1">
    <citation type="journal article" date="2017" name="Viruses">
        <title>Stumbling across the Same Phage: Comparative Genomics of Widespread Temperate Phages Infecting the Fish Pathogen Vibrio anguillarum.</title>
        <authorList>
            <person name="Kalatzis P.G."/>
            <person name="Rorbo N.I."/>
            <person name="Castillo D."/>
            <person name="Mauritzen J.J."/>
            <person name="Jorgensen J."/>
            <person name="Kokkari C."/>
            <person name="Zhang F."/>
            <person name="Katharios P."/>
            <person name="Middelboe M."/>
        </authorList>
    </citation>
    <scope>NUCLEOTIDE SEQUENCE [LARGE SCALE GENOMIC DNA]</scope>
</reference>
<proteinExistence type="predicted"/>
<gene>
    <name evidence="1" type="ORF">vBVspPpVa5_0087</name>
</gene>
<accession>A0A1J0GVA2</accession>
<evidence type="ECO:0000313" key="2">
    <source>
        <dbReference type="Proteomes" id="UP000225978"/>
    </source>
</evidence>
<keyword evidence="2" id="KW-1185">Reference proteome</keyword>
<dbReference type="Proteomes" id="UP000225978">
    <property type="component" value="Segment"/>
</dbReference>
<organism evidence="1 2">
    <name type="scientific">Vibrio phage vB_VspP_pVa5</name>
    <dbReference type="NCBI Taxonomy" id="1913109"/>
    <lineage>
        <taxon>Viruses</taxon>
        <taxon>Duplodnaviria</taxon>
        <taxon>Heunggongvirae</taxon>
        <taxon>Uroviricota</taxon>
        <taxon>Caudoviricetes</taxon>
        <taxon>Schitoviridae</taxon>
        <taxon>Pontosvirinae</taxon>
        <taxon>Galateavirus</taxon>
        <taxon>Galateavirus PVA5</taxon>
    </lineage>
</organism>
<protein>
    <submittedName>
        <fullName evidence="1">Uncharacterized protein</fullName>
    </submittedName>
</protein>
<dbReference type="EMBL" id="KX889068">
    <property type="protein sequence ID" value="APC46099.1"/>
    <property type="molecule type" value="Genomic_DNA"/>
</dbReference>